<dbReference type="GO" id="GO:0005634">
    <property type="term" value="C:nucleus"/>
    <property type="evidence" value="ECO:0007669"/>
    <property type="project" value="TreeGrafter"/>
</dbReference>
<organism evidence="1 2">
    <name type="scientific">Sciurus vulgaris</name>
    <name type="common">Eurasian red squirrel</name>
    <dbReference type="NCBI Taxonomy" id="55149"/>
    <lineage>
        <taxon>Eukaryota</taxon>
        <taxon>Metazoa</taxon>
        <taxon>Chordata</taxon>
        <taxon>Craniata</taxon>
        <taxon>Vertebrata</taxon>
        <taxon>Euteleostomi</taxon>
        <taxon>Mammalia</taxon>
        <taxon>Eutheria</taxon>
        <taxon>Euarchontoglires</taxon>
        <taxon>Glires</taxon>
        <taxon>Rodentia</taxon>
        <taxon>Sciuromorpha</taxon>
        <taxon>Sciuridae</taxon>
        <taxon>Sciurinae</taxon>
        <taxon>Sciurini</taxon>
        <taxon>Sciurus</taxon>
    </lineage>
</organism>
<keyword evidence="2" id="KW-1185">Reference proteome</keyword>
<dbReference type="PANTHER" id="PTHR46467:SF1">
    <property type="entry name" value="TETHER CONTAINING UBX DOMAIN FOR GLUT4"/>
    <property type="match status" value="1"/>
</dbReference>
<dbReference type="GeneTree" id="ENSGT00950000186101"/>
<proteinExistence type="predicted"/>
<name>A0A8D2JN04_SCIVU</name>
<protein>
    <submittedName>
        <fullName evidence="1">Uncharacterized protein</fullName>
    </submittedName>
</protein>
<accession>A0A8D2JN04</accession>
<dbReference type="AlphaFoldDB" id="A0A8D2JN04"/>
<dbReference type="Proteomes" id="UP000694564">
    <property type="component" value="Chromosome 3"/>
</dbReference>
<dbReference type="GO" id="GO:0005737">
    <property type="term" value="C:cytoplasm"/>
    <property type="evidence" value="ECO:0007669"/>
    <property type="project" value="TreeGrafter"/>
</dbReference>
<reference evidence="1" key="1">
    <citation type="submission" date="2025-08" db="UniProtKB">
        <authorList>
            <consortium name="Ensembl"/>
        </authorList>
    </citation>
    <scope>IDENTIFICATION</scope>
</reference>
<dbReference type="GO" id="GO:0012506">
    <property type="term" value="C:vesicle membrane"/>
    <property type="evidence" value="ECO:0007669"/>
    <property type="project" value="TreeGrafter"/>
</dbReference>
<sequence>MVKTTGSLDLQIVSLGHVVWAEGGAQVCTRRSVTWQGTRRNFPLWVIACALNGHTIINSRFGPGAVVRIALQLDDGSRLQDTFCSGQTLWELLSHFGQTR</sequence>
<dbReference type="Ensembl" id="ENSSVLT00005023609.1">
    <property type="protein sequence ID" value="ENSSVLP00005021194.1"/>
    <property type="gene ID" value="ENSSVLG00005016920.1"/>
</dbReference>
<dbReference type="PANTHER" id="PTHR46467">
    <property type="entry name" value="TETHER CONTAINING UBX DOMAIN FOR GLUT4"/>
    <property type="match status" value="1"/>
</dbReference>
<evidence type="ECO:0000313" key="1">
    <source>
        <dbReference type="Ensembl" id="ENSSVLP00005021194.1"/>
    </source>
</evidence>
<reference evidence="1" key="2">
    <citation type="submission" date="2025-09" db="UniProtKB">
        <authorList>
            <consortium name="Ensembl"/>
        </authorList>
    </citation>
    <scope>IDENTIFICATION</scope>
</reference>
<dbReference type="GO" id="GO:0042593">
    <property type="term" value="P:glucose homeostasis"/>
    <property type="evidence" value="ECO:0007669"/>
    <property type="project" value="TreeGrafter"/>
</dbReference>
<evidence type="ECO:0000313" key="2">
    <source>
        <dbReference type="Proteomes" id="UP000694564"/>
    </source>
</evidence>
<dbReference type="GO" id="GO:0006886">
    <property type="term" value="P:intracellular protein transport"/>
    <property type="evidence" value="ECO:0007669"/>
    <property type="project" value="TreeGrafter"/>
</dbReference>